<comment type="caution">
    <text evidence="1">The sequence shown here is derived from an EMBL/GenBank/DDBJ whole genome shotgun (WGS) entry which is preliminary data.</text>
</comment>
<protein>
    <submittedName>
        <fullName evidence="1">Uncharacterized protein</fullName>
    </submittedName>
</protein>
<evidence type="ECO:0000313" key="2">
    <source>
        <dbReference type="Proteomes" id="UP000683360"/>
    </source>
</evidence>
<dbReference type="Gene3D" id="3.80.10.10">
    <property type="entry name" value="Ribonuclease Inhibitor"/>
    <property type="match status" value="1"/>
</dbReference>
<dbReference type="SUPFAM" id="SSF52047">
    <property type="entry name" value="RNI-like"/>
    <property type="match status" value="1"/>
</dbReference>
<keyword evidence="2" id="KW-1185">Reference proteome</keyword>
<dbReference type="OrthoDB" id="6343311at2759"/>
<dbReference type="Proteomes" id="UP000683360">
    <property type="component" value="Unassembled WGS sequence"/>
</dbReference>
<name>A0A8S3TP16_MYTED</name>
<dbReference type="InterPro" id="IPR032675">
    <property type="entry name" value="LRR_dom_sf"/>
</dbReference>
<proteinExistence type="predicted"/>
<dbReference type="AlphaFoldDB" id="A0A8S3TP16"/>
<sequence>MLCRLADALEILYPLQNKSMQAVVLKQIGISPGNSVTLTETMVSYLKKVCVKTLVLAENDIVGLGPNILASFQYSHCFNTIVLSGNRFSLVSFADVAQFVGMLYELTNLKVFDFSYNPIKYKKIQYLNIPFLSDTTLVQPLVEQKLIHEFKPTKCLSRKTDKS</sequence>
<evidence type="ECO:0000313" key="1">
    <source>
        <dbReference type="EMBL" id="CAG2235432.1"/>
    </source>
</evidence>
<dbReference type="EMBL" id="CAJPWZ010002318">
    <property type="protein sequence ID" value="CAG2235432.1"/>
    <property type="molecule type" value="Genomic_DNA"/>
</dbReference>
<reference evidence="1" key="1">
    <citation type="submission" date="2021-03" db="EMBL/GenBank/DDBJ databases">
        <authorList>
            <person name="Bekaert M."/>
        </authorList>
    </citation>
    <scope>NUCLEOTIDE SEQUENCE</scope>
</reference>
<accession>A0A8S3TP16</accession>
<gene>
    <name evidence="1" type="ORF">MEDL_47934</name>
</gene>
<organism evidence="1 2">
    <name type="scientific">Mytilus edulis</name>
    <name type="common">Blue mussel</name>
    <dbReference type="NCBI Taxonomy" id="6550"/>
    <lineage>
        <taxon>Eukaryota</taxon>
        <taxon>Metazoa</taxon>
        <taxon>Spiralia</taxon>
        <taxon>Lophotrochozoa</taxon>
        <taxon>Mollusca</taxon>
        <taxon>Bivalvia</taxon>
        <taxon>Autobranchia</taxon>
        <taxon>Pteriomorphia</taxon>
        <taxon>Mytilida</taxon>
        <taxon>Mytiloidea</taxon>
        <taxon>Mytilidae</taxon>
        <taxon>Mytilinae</taxon>
        <taxon>Mytilus</taxon>
    </lineage>
</organism>